<evidence type="ECO:0000256" key="1">
    <source>
        <dbReference type="SAM" id="MobiDB-lite"/>
    </source>
</evidence>
<reference evidence="3" key="2">
    <citation type="submission" date="2010-04" db="EMBL/GenBank/DDBJ databases">
        <title>Genome sequence of Salinibacter ruber M8.</title>
        <authorList>
            <consortium name="Genoscope"/>
        </authorList>
    </citation>
    <scope>NUCLEOTIDE SEQUENCE [LARGE SCALE GENOMIC DNA]</scope>
    <source>
        <strain evidence="3">M8</strain>
        <plasmid evidence="3">pSR56</plasmid>
    </source>
</reference>
<reference evidence="2 3" key="1">
    <citation type="journal article" date="2010" name="ISME J.">
        <title>Fine-scale evolution: genomic, phenotypic and ecological differentiation in two coexisting Salinibacter ruber strains.</title>
        <authorList>
            <person name="Pena A."/>
            <person name="Teeling H."/>
            <person name="Huerta-Cepas J."/>
            <person name="Santos F."/>
            <person name="Yarza P."/>
            <person name="Brito-Echeverria J."/>
            <person name="Lucio M."/>
            <person name="Schmitt-Kopplin P."/>
            <person name="Meseguer I."/>
            <person name="Schenowitz C."/>
            <person name="Dossat C."/>
            <person name="Barbe V."/>
            <person name="Dopazo J."/>
            <person name="Rossello-Mora R."/>
            <person name="Schuler M."/>
            <person name="Glockner F.O."/>
            <person name="Amann R."/>
            <person name="Gabaldon T."/>
            <person name="Anton J."/>
        </authorList>
    </citation>
    <scope>NUCLEOTIDE SEQUENCE [LARGE SCALE GENOMIC DNA]</scope>
    <source>
        <strain evidence="2 3">M8</strain>
        <plasmid evidence="3">pSR56</plasmid>
    </source>
</reference>
<protein>
    <submittedName>
        <fullName evidence="2">Uncharacterized protein</fullName>
    </submittedName>
</protein>
<proteinExistence type="predicted"/>
<gene>
    <name evidence="2" type="ORF">SRM_p56017</name>
</gene>
<dbReference type="HOGENOM" id="CLU_2652355_0_0_10"/>
<keyword evidence="2" id="KW-0614">Plasmid</keyword>
<sequence>MLRCKFGDIDHRSTKNEDQGCDHEQGPEEPFCKSDKSTQLFAEISNLFLYFVSPPLLLPLMFVKRIGEAPLGRIDP</sequence>
<organism evidence="2 3">
    <name type="scientific">Salinibacter ruber (strain M8)</name>
    <dbReference type="NCBI Taxonomy" id="761659"/>
    <lineage>
        <taxon>Bacteria</taxon>
        <taxon>Pseudomonadati</taxon>
        <taxon>Rhodothermota</taxon>
        <taxon>Rhodothermia</taxon>
        <taxon>Rhodothermales</taxon>
        <taxon>Salinibacteraceae</taxon>
        <taxon>Salinibacter</taxon>
    </lineage>
</organism>
<evidence type="ECO:0000313" key="2">
    <source>
        <dbReference type="EMBL" id="CBH22735.1"/>
    </source>
</evidence>
<dbReference type="Proteomes" id="UP000000933">
    <property type="component" value="Plasmid pSR56"/>
</dbReference>
<dbReference type="KEGG" id="srm:SRM_p56017"/>
<dbReference type="AlphaFoldDB" id="D5H495"/>
<geneLocation type="plasmid" evidence="2 3">
    <name>pSR56</name>
</geneLocation>
<feature type="region of interest" description="Disordered" evidence="1">
    <location>
        <begin position="1"/>
        <end position="32"/>
    </location>
</feature>
<accession>D5H495</accession>
<dbReference type="EMBL" id="FP565811">
    <property type="protein sequence ID" value="CBH22735.1"/>
    <property type="molecule type" value="Genomic_DNA"/>
</dbReference>
<evidence type="ECO:0000313" key="3">
    <source>
        <dbReference type="Proteomes" id="UP000000933"/>
    </source>
</evidence>
<name>D5H495_SALRM</name>